<dbReference type="GO" id="GO:0000390">
    <property type="term" value="P:spliceosomal complex disassembly"/>
    <property type="evidence" value="ECO:0007669"/>
    <property type="project" value="InterPro"/>
</dbReference>
<evidence type="ECO:0000256" key="1">
    <source>
        <dbReference type="ARBA" id="ARBA00004123"/>
    </source>
</evidence>
<evidence type="ECO:0000256" key="5">
    <source>
        <dbReference type="ARBA" id="ARBA00023187"/>
    </source>
</evidence>
<dbReference type="SMART" id="SM00443">
    <property type="entry name" value="G_patch"/>
    <property type="match status" value="1"/>
</dbReference>
<dbReference type="STRING" id="109895.A0A507DUS7"/>
<proteinExistence type="inferred from homology"/>
<dbReference type="GO" id="GO:0003676">
    <property type="term" value="F:nucleic acid binding"/>
    <property type="evidence" value="ECO:0007669"/>
    <property type="project" value="InterPro"/>
</dbReference>
<dbReference type="PROSITE" id="PS50174">
    <property type="entry name" value="G_PATCH"/>
    <property type="match status" value="1"/>
</dbReference>
<keyword evidence="5" id="KW-0508">mRNA splicing</keyword>
<keyword evidence="4" id="KW-0747">Spliceosome</keyword>
<sequence>MGRRKKVIIEDDGDSSDGGRPGDEGEGFDNPDLAEEAALFANPYGRKRPRTKEDSIYGSFMDTEDAFETKRGSKYLSGVSFVSGTKQPPKADDDGEGSDESEEVDDGNGAEPMDIDDDADAARPGLGARAKIEEVDERPSSGRGAFGLGFGSGSESPAGTNTPPETAHTGFGFNPIGRGGLGLGATPEMPTAFGKQKPKDAKARERGKPLEKPSSGRDSPLQAVDKAFGKFDTKGVASRMMEKMGWKKGMGLGKEGEGISAPIDVKLRPNRAGLGMVDERTEALKREQKSREFEQQLSEEVTVEKVEPRTGQWKQSIGKKKAAFKSAQELIAEQADAPITTGSAIKATKILDMTGREVRELAHVSEAATANAAFEVTAARLPELRHNVRLLADLAQQDLLHIGRQMRIETTRQEQLRVQQDKISKKVEEEQKRVVHLKAVVELANECQVLSQKFMHSLQEINLDALLIAFSPPFQKLQHEYFEEYQRYKLDELVIASLAPVMKRLLARWEPLTDPTYASDVFRQWKRLLMIASQADTKRTANGYPEESREMTPYESMMYNVWLPKIRQAINNDWDPKQPDAAISLLESWYAPTPKESHAIGEDPDNDPSKLLPSWLYHNILEQLILPKLLRRVEQWNPSQDPIPIYTWIHPWLPHLADRMEGVFTTIRHKFHVGWRERKWVPSDPTALETLMPWREVFKSSDMDSLVIKAILPKLVETLQNDFNINPAAQDLAPLQNVLAWSELVPTHLLVHLLETEFFPKWHNVLWTWLSSAEASLDEVAMWYQSWKTRVFSPELVKEPGMANQFRAGLDMMNRSIAMGGARGPMPAMPLPIAQLSETAAAGGKVGSGARRPAAGVSLSAADTFKDYVERMASERDLLFAPANRVHPTSGRALFRLAPAAKAASGSGGVVGYIEEGVLFVEDAQAGWKPVGVDEAMDLAAKQRARAGPSFT</sequence>
<dbReference type="PANTHER" id="PTHR23329">
    <property type="entry name" value="TUFTELIN-INTERACTING PROTEIN 11-RELATED"/>
    <property type="match status" value="1"/>
</dbReference>
<dbReference type="InterPro" id="IPR045211">
    <property type="entry name" value="TFP11/STIP/Ntr1"/>
</dbReference>
<keyword evidence="10" id="KW-1185">Reference proteome</keyword>
<accession>A0A507DUS7</accession>
<comment type="caution">
    <text evidence="9">The sequence shown here is derived from an EMBL/GenBank/DDBJ whole genome shotgun (WGS) entry which is preliminary data.</text>
</comment>
<dbReference type="InterPro" id="IPR022783">
    <property type="entry name" value="GCFC_dom"/>
</dbReference>
<evidence type="ECO:0000313" key="9">
    <source>
        <dbReference type="EMBL" id="TPX55306.1"/>
    </source>
</evidence>
<dbReference type="PANTHER" id="PTHR23329:SF1">
    <property type="entry name" value="TUFTELIN-INTERACTING PROTEIN 11"/>
    <property type="match status" value="1"/>
</dbReference>
<keyword evidence="3" id="KW-0507">mRNA processing</keyword>
<feature type="region of interest" description="Disordered" evidence="7">
    <location>
        <begin position="72"/>
        <end position="222"/>
    </location>
</feature>
<evidence type="ECO:0000256" key="4">
    <source>
        <dbReference type="ARBA" id="ARBA00022728"/>
    </source>
</evidence>
<dbReference type="AlphaFoldDB" id="A0A507DUS7"/>
<feature type="domain" description="G-patch" evidence="8">
    <location>
        <begin position="233"/>
        <end position="279"/>
    </location>
</feature>
<dbReference type="InterPro" id="IPR022159">
    <property type="entry name" value="STIP/TFIP11_N"/>
</dbReference>
<evidence type="ECO:0000313" key="10">
    <source>
        <dbReference type="Proteomes" id="UP000318582"/>
    </source>
</evidence>
<evidence type="ECO:0000259" key="8">
    <source>
        <dbReference type="PROSITE" id="PS50174"/>
    </source>
</evidence>
<evidence type="ECO:0000256" key="2">
    <source>
        <dbReference type="ARBA" id="ARBA00010900"/>
    </source>
</evidence>
<dbReference type="Pfam" id="PF07842">
    <property type="entry name" value="GCFC"/>
    <property type="match status" value="2"/>
</dbReference>
<organism evidence="9 10">
    <name type="scientific">Powellomyces hirtus</name>
    <dbReference type="NCBI Taxonomy" id="109895"/>
    <lineage>
        <taxon>Eukaryota</taxon>
        <taxon>Fungi</taxon>
        <taxon>Fungi incertae sedis</taxon>
        <taxon>Chytridiomycota</taxon>
        <taxon>Chytridiomycota incertae sedis</taxon>
        <taxon>Chytridiomycetes</taxon>
        <taxon>Spizellomycetales</taxon>
        <taxon>Powellomycetaceae</taxon>
        <taxon>Powellomyces</taxon>
    </lineage>
</organism>
<name>A0A507DUS7_9FUNG</name>
<dbReference type="InterPro" id="IPR000467">
    <property type="entry name" value="G_patch_dom"/>
</dbReference>
<gene>
    <name evidence="9" type="ORF">PhCBS80983_g05426</name>
</gene>
<keyword evidence="6" id="KW-0539">Nucleus</keyword>
<dbReference type="GO" id="GO:0071008">
    <property type="term" value="C:U2-type post-mRNA release spliceosomal complex"/>
    <property type="evidence" value="ECO:0007669"/>
    <property type="project" value="TreeGrafter"/>
</dbReference>
<dbReference type="Pfam" id="PF12457">
    <property type="entry name" value="TIP_N"/>
    <property type="match status" value="1"/>
</dbReference>
<dbReference type="EMBL" id="QEAQ01000115">
    <property type="protein sequence ID" value="TPX55306.1"/>
    <property type="molecule type" value="Genomic_DNA"/>
</dbReference>
<evidence type="ECO:0000256" key="3">
    <source>
        <dbReference type="ARBA" id="ARBA00022664"/>
    </source>
</evidence>
<feature type="compositionally biased region" description="Acidic residues" evidence="7">
    <location>
        <begin position="24"/>
        <end position="33"/>
    </location>
</feature>
<feature type="compositionally biased region" description="Acidic residues" evidence="7">
    <location>
        <begin position="93"/>
        <end position="119"/>
    </location>
</feature>
<feature type="region of interest" description="Disordered" evidence="7">
    <location>
        <begin position="1"/>
        <end position="33"/>
    </location>
</feature>
<protein>
    <recommendedName>
        <fullName evidence="8">G-patch domain-containing protein</fullName>
    </recommendedName>
</protein>
<comment type="subcellular location">
    <subcellularLocation>
        <location evidence="1">Nucleus</location>
    </subcellularLocation>
</comment>
<feature type="compositionally biased region" description="Basic and acidic residues" evidence="7">
    <location>
        <begin position="197"/>
        <end position="215"/>
    </location>
</feature>
<dbReference type="Pfam" id="PF01585">
    <property type="entry name" value="G-patch"/>
    <property type="match status" value="1"/>
</dbReference>
<reference evidence="9 10" key="1">
    <citation type="journal article" date="2019" name="Sci. Rep.">
        <title>Comparative genomics of chytrid fungi reveal insights into the obligate biotrophic and pathogenic lifestyle of Synchytrium endobioticum.</title>
        <authorList>
            <person name="van de Vossenberg B.T.L.H."/>
            <person name="Warris S."/>
            <person name="Nguyen H.D.T."/>
            <person name="van Gent-Pelzer M.P.E."/>
            <person name="Joly D.L."/>
            <person name="van de Geest H.C."/>
            <person name="Bonants P.J.M."/>
            <person name="Smith D.S."/>
            <person name="Levesque C.A."/>
            <person name="van der Lee T.A.J."/>
        </authorList>
    </citation>
    <scope>NUCLEOTIDE SEQUENCE [LARGE SCALE GENOMIC DNA]</scope>
    <source>
        <strain evidence="9 10">CBS 809.83</strain>
    </source>
</reference>
<dbReference type="Proteomes" id="UP000318582">
    <property type="component" value="Unassembled WGS sequence"/>
</dbReference>
<feature type="compositionally biased region" description="Basic and acidic residues" evidence="7">
    <location>
        <begin position="130"/>
        <end position="140"/>
    </location>
</feature>
<evidence type="ECO:0000256" key="7">
    <source>
        <dbReference type="SAM" id="MobiDB-lite"/>
    </source>
</evidence>
<comment type="similarity">
    <text evidence="2">Belongs to the TFP11/STIP family.</text>
</comment>
<evidence type="ECO:0000256" key="6">
    <source>
        <dbReference type="ARBA" id="ARBA00023242"/>
    </source>
</evidence>